<accession>A0A846XV35</accession>
<sequence length="162" mass="17771">MNTTQIDAEQRRRSARVLSQADHAELAELWRAWPDPPAVEHARAPEAGLVMVQGRIGGRGARFNLGEASVSRATVVIRCAEGEFTGTAYVLGNDPEHAELAAIFEAMLLSPMREDVLRAVITPLENRRAQADEVRDAQARSTVVEFFTAARENSGGDEEEDE</sequence>
<evidence type="ECO:0000313" key="1">
    <source>
        <dbReference type="EMBL" id="NKY50996.1"/>
    </source>
</evidence>
<dbReference type="InterPro" id="IPR009609">
    <property type="entry name" value="Phosphonate_metab_PhnG"/>
</dbReference>
<dbReference type="GO" id="GO:0016829">
    <property type="term" value="F:lyase activity"/>
    <property type="evidence" value="ECO:0007669"/>
    <property type="project" value="UniProtKB-KW"/>
</dbReference>
<name>A0A846XV35_9NOCA</name>
<dbReference type="NCBIfam" id="TIGR03293">
    <property type="entry name" value="PhnG_redo"/>
    <property type="match status" value="1"/>
</dbReference>
<keyword evidence="2" id="KW-1185">Reference proteome</keyword>
<dbReference type="RefSeq" id="WP_067873632.1">
    <property type="nucleotide sequence ID" value="NZ_JAAXOP010000005.1"/>
</dbReference>
<dbReference type="EMBL" id="JAAXOP010000005">
    <property type="protein sequence ID" value="NKY50996.1"/>
    <property type="molecule type" value="Genomic_DNA"/>
</dbReference>
<organism evidence="1 2">
    <name type="scientific">Nocardia vermiculata</name>
    <dbReference type="NCBI Taxonomy" id="257274"/>
    <lineage>
        <taxon>Bacteria</taxon>
        <taxon>Bacillati</taxon>
        <taxon>Actinomycetota</taxon>
        <taxon>Actinomycetes</taxon>
        <taxon>Mycobacteriales</taxon>
        <taxon>Nocardiaceae</taxon>
        <taxon>Nocardia</taxon>
    </lineage>
</organism>
<dbReference type="Pfam" id="PF06754">
    <property type="entry name" value="PhnG"/>
    <property type="match status" value="1"/>
</dbReference>
<dbReference type="GO" id="GO:0015716">
    <property type="term" value="P:organic phosphonate transport"/>
    <property type="evidence" value="ECO:0007669"/>
    <property type="project" value="InterPro"/>
</dbReference>
<proteinExistence type="predicted"/>
<dbReference type="AlphaFoldDB" id="A0A846XV35"/>
<comment type="caution">
    <text evidence="1">The sequence shown here is derived from an EMBL/GenBank/DDBJ whole genome shotgun (WGS) entry which is preliminary data.</text>
</comment>
<dbReference type="GO" id="GO:0019634">
    <property type="term" value="P:organic phosphonate metabolic process"/>
    <property type="evidence" value="ECO:0007669"/>
    <property type="project" value="InterPro"/>
</dbReference>
<protein>
    <submittedName>
        <fullName evidence="1">Phosphonate C-P lyase system protein PhnG</fullName>
    </submittedName>
</protein>
<keyword evidence="1" id="KW-0456">Lyase</keyword>
<reference evidence="1 2" key="1">
    <citation type="submission" date="2020-04" db="EMBL/GenBank/DDBJ databases">
        <title>MicrobeNet Type strains.</title>
        <authorList>
            <person name="Nicholson A.C."/>
        </authorList>
    </citation>
    <scope>NUCLEOTIDE SEQUENCE [LARGE SCALE GENOMIC DNA]</scope>
    <source>
        <strain evidence="1 2">JCM 12354</strain>
    </source>
</reference>
<dbReference type="Proteomes" id="UP000565711">
    <property type="component" value="Unassembled WGS sequence"/>
</dbReference>
<evidence type="ECO:0000313" key="2">
    <source>
        <dbReference type="Proteomes" id="UP000565711"/>
    </source>
</evidence>
<gene>
    <name evidence="1" type="primary">phnG</name>
    <name evidence="1" type="ORF">HGA08_12315</name>
</gene>